<dbReference type="SUPFAM" id="SSF63418">
    <property type="entry name" value="MurE/MurF N-terminal domain"/>
    <property type="match status" value="1"/>
</dbReference>
<reference evidence="9" key="1">
    <citation type="submission" date="2023-05" db="EMBL/GenBank/DDBJ databases">
        <authorList>
            <person name="Zhang X."/>
        </authorList>
    </citation>
    <scope>NUCLEOTIDE SEQUENCE</scope>
    <source>
        <strain evidence="9">BD1B2-1</strain>
    </source>
</reference>
<dbReference type="EMBL" id="JASJOU010000010">
    <property type="protein sequence ID" value="MDJ1504082.1"/>
    <property type="molecule type" value="Genomic_DNA"/>
</dbReference>
<dbReference type="SUPFAM" id="SSF50621">
    <property type="entry name" value="Alanine racemase C-terminal domain-like"/>
    <property type="match status" value="1"/>
</dbReference>
<evidence type="ECO:0000256" key="7">
    <source>
        <dbReference type="PIRSR" id="PIRSR600821-52"/>
    </source>
</evidence>
<evidence type="ECO:0000256" key="1">
    <source>
        <dbReference type="ARBA" id="ARBA00000316"/>
    </source>
</evidence>
<comment type="pathway">
    <text evidence="5">Amino-acid biosynthesis; D-alanine biosynthesis; D-alanine from L-alanine: step 1/1.</text>
</comment>
<feature type="active site" description="Proton acceptor; specific for L-alanine" evidence="5">
    <location>
        <position position="691"/>
    </location>
</feature>
<dbReference type="SUPFAM" id="SSF53244">
    <property type="entry name" value="MurD-like peptide ligases, peptide-binding domain"/>
    <property type="match status" value="1"/>
</dbReference>
<dbReference type="Pfam" id="PF00842">
    <property type="entry name" value="Ala_racemase_C"/>
    <property type="match status" value="1"/>
</dbReference>
<name>A0AAE3RB17_9BACT</name>
<evidence type="ECO:0000256" key="2">
    <source>
        <dbReference type="ARBA" id="ARBA00001933"/>
    </source>
</evidence>
<dbReference type="Pfam" id="PF08245">
    <property type="entry name" value="Mur_ligase_M"/>
    <property type="match status" value="1"/>
</dbReference>
<feature type="modified residue" description="N6-(pyridoxal phosphate)lysine" evidence="5 6">
    <location>
        <position position="465"/>
    </location>
</feature>
<dbReference type="InterPro" id="IPR013221">
    <property type="entry name" value="Mur_ligase_cen"/>
</dbReference>
<organism evidence="9 10">
    <name type="scientific">Xanthocytophaga agilis</name>
    <dbReference type="NCBI Taxonomy" id="3048010"/>
    <lineage>
        <taxon>Bacteria</taxon>
        <taxon>Pseudomonadati</taxon>
        <taxon>Bacteroidota</taxon>
        <taxon>Cytophagia</taxon>
        <taxon>Cytophagales</taxon>
        <taxon>Rhodocytophagaceae</taxon>
        <taxon>Xanthocytophaga</taxon>
    </lineage>
</organism>
<dbReference type="InterPro" id="IPR009006">
    <property type="entry name" value="Ala_racemase/Decarboxylase_C"/>
</dbReference>
<dbReference type="Gene3D" id="3.40.1390.10">
    <property type="entry name" value="MurE/MurF, N-terminal domain"/>
    <property type="match status" value="1"/>
</dbReference>
<sequence>MLYFSQLLEITSGKILSATAISTPIEHLLIDSRRLTAPATSLFFAINGERHDGHQFVKDLYAKGVRQFIIEENNSYISTITDLKDASVAIVPNSVRALQQIAASHRNQFAIPIIGITGSNGKTIVKEWLATLLSKRYQVVKSPRSYNSQVGVPLSVWQINASHTLGIFEAGISQPDEMIYLEKTIQPTIGIFTNIGTAHDEGFISRQQKIAEKAKLFEHCDAVVYCEEHTEIHKYLSAHLPNHIKRWTWKRIDTSLTSMGKGEGENLMHCITLMQHLGISQPEIETQLQLIHPVSMRLELKQGIRGCYLIDDTYNNDLAGLQIALDFLSNQQQRAKKTVVLSDVLESGEPEKQLYTRIAELLHSKNIDRLIGIGEILSRNADCFDIPTLLFPTTEDFLKKASTLFSNELILIKGARTFRFERIIQKLQQKTHGTVLEINLDAIVHNLNYFRSKLKPHTKLMAMVKAFAYGSGSAEVASLLQFHRVDYLAVAYADEGVILRENGITLPIMVMNPSEETFQQIIDYQLEPEIYSPRILQEFLNFLENNDQSAKIHLKVETGMHRLGFEEEHIPQLIDKLQRNHHRIQVAAIFSHLAASDDPAEREYTLQQITQLDKISSLLIEALGYEPIRHIVNSAGIAHYPEGQFDMVRLGIGLYGVGANEAEQEHLKTVGTLKTTISQIKHEKPGDTVGYGRRGKVTRDSTTATIAIGYADGFDRRFSVGTGSVWINGQLAPVIGSVCMDMSMVDITDIEAQEGDEVIIFGEQLPVQQLAKWAGTIPYELMTGISERVKRVFYTE</sequence>
<evidence type="ECO:0000256" key="6">
    <source>
        <dbReference type="PIRSR" id="PIRSR600821-50"/>
    </source>
</evidence>
<dbReference type="AlphaFoldDB" id="A0AAE3RB17"/>
<dbReference type="Proteomes" id="UP001232063">
    <property type="component" value="Unassembled WGS sequence"/>
</dbReference>
<dbReference type="GO" id="GO:0005524">
    <property type="term" value="F:ATP binding"/>
    <property type="evidence" value="ECO:0007669"/>
    <property type="project" value="InterPro"/>
</dbReference>
<evidence type="ECO:0000256" key="4">
    <source>
        <dbReference type="ARBA" id="ARBA00023235"/>
    </source>
</evidence>
<dbReference type="SMART" id="SM01005">
    <property type="entry name" value="Ala_racemase_C"/>
    <property type="match status" value="1"/>
</dbReference>
<evidence type="ECO:0000259" key="8">
    <source>
        <dbReference type="SMART" id="SM01005"/>
    </source>
</evidence>
<dbReference type="HAMAP" id="MF_01201">
    <property type="entry name" value="Ala_racemase"/>
    <property type="match status" value="1"/>
</dbReference>
<dbReference type="InterPro" id="IPR001608">
    <property type="entry name" value="Ala_racemase_N"/>
</dbReference>
<dbReference type="InterPro" id="IPR000713">
    <property type="entry name" value="Mur_ligase_N"/>
</dbReference>
<dbReference type="Gene3D" id="3.90.190.20">
    <property type="entry name" value="Mur ligase, C-terminal domain"/>
    <property type="match status" value="1"/>
</dbReference>
<proteinExistence type="inferred from homology"/>
<dbReference type="EC" id="5.1.1.1" evidence="5"/>
<evidence type="ECO:0000313" key="9">
    <source>
        <dbReference type="EMBL" id="MDJ1504082.1"/>
    </source>
</evidence>
<keyword evidence="10" id="KW-1185">Reference proteome</keyword>
<feature type="binding site" evidence="5 7">
    <location>
        <position position="562"/>
    </location>
    <ligand>
        <name>substrate</name>
    </ligand>
</feature>
<dbReference type="Gene3D" id="3.20.20.10">
    <property type="entry name" value="Alanine racemase"/>
    <property type="match status" value="1"/>
</dbReference>
<comment type="similarity">
    <text evidence="5">Belongs to the alanine racemase family.</text>
</comment>
<evidence type="ECO:0000256" key="3">
    <source>
        <dbReference type="ARBA" id="ARBA00022898"/>
    </source>
</evidence>
<dbReference type="PRINTS" id="PR00992">
    <property type="entry name" value="ALARACEMASE"/>
</dbReference>
<dbReference type="SUPFAM" id="SSF51419">
    <property type="entry name" value="PLP-binding barrel"/>
    <property type="match status" value="1"/>
</dbReference>
<protein>
    <recommendedName>
        <fullName evidence="5">Alanine racemase</fullName>
        <ecNumber evidence="5">5.1.1.1</ecNumber>
    </recommendedName>
</protein>
<comment type="function">
    <text evidence="5">Catalyzes the interconversion of L-alanine and D-alanine. May also act on other amino acids.</text>
</comment>
<dbReference type="GO" id="GO:0030632">
    <property type="term" value="P:D-alanine biosynthetic process"/>
    <property type="evidence" value="ECO:0007669"/>
    <property type="project" value="UniProtKB-UniRule"/>
</dbReference>
<dbReference type="Pfam" id="PF01168">
    <property type="entry name" value="Ala_racemase_N"/>
    <property type="match status" value="1"/>
</dbReference>
<dbReference type="FunFam" id="3.20.20.10:FF:000002">
    <property type="entry name" value="Alanine racemase"/>
    <property type="match status" value="1"/>
</dbReference>
<feature type="binding site" evidence="5 7">
    <location>
        <position position="740"/>
    </location>
    <ligand>
        <name>substrate</name>
    </ligand>
</feature>
<dbReference type="GO" id="GO:0030170">
    <property type="term" value="F:pyridoxal phosphate binding"/>
    <property type="evidence" value="ECO:0007669"/>
    <property type="project" value="UniProtKB-UniRule"/>
</dbReference>
<dbReference type="Pfam" id="PF01225">
    <property type="entry name" value="Mur_ligase"/>
    <property type="match status" value="1"/>
</dbReference>
<feature type="active site" description="Proton acceptor; specific for D-alanine" evidence="5">
    <location>
        <position position="465"/>
    </location>
</feature>
<gene>
    <name evidence="9" type="primary">alr</name>
    <name evidence="9" type="ORF">QNI22_25700</name>
</gene>
<dbReference type="NCBIfam" id="TIGR00492">
    <property type="entry name" value="alr"/>
    <property type="match status" value="1"/>
</dbReference>
<dbReference type="InterPro" id="IPR011079">
    <property type="entry name" value="Ala_racemase_C"/>
</dbReference>
<dbReference type="InterPro" id="IPR036615">
    <property type="entry name" value="Mur_ligase_C_dom_sf"/>
</dbReference>
<dbReference type="InterPro" id="IPR036565">
    <property type="entry name" value="Mur-like_cat_sf"/>
</dbReference>
<accession>A0AAE3RB17</accession>
<dbReference type="PANTHER" id="PTHR30511">
    <property type="entry name" value="ALANINE RACEMASE"/>
    <property type="match status" value="1"/>
</dbReference>
<dbReference type="GO" id="GO:0005829">
    <property type="term" value="C:cytosol"/>
    <property type="evidence" value="ECO:0007669"/>
    <property type="project" value="TreeGrafter"/>
</dbReference>
<dbReference type="InterPro" id="IPR035911">
    <property type="entry name" value="MurE/MurF_N"/>
</dbReference>
<dbReference type="GO" id="GO:0016881">
    <property type="term" value="F:acid-amino acid ligase activity"/>
    <property type="evidence" value="ECO:0007669"/>
    <property type="project" value="InterPro"/>
</dbReference>
<keyword evidence="4 5" id="KW-0413">Isomerase</keyword>
<dbReference type="Gene3D" id="3.40.1190.10">
    <property type="entry name" value="Mur-like, catalytic domain"/>
    <property type="match status" value="1"/>
</dbReference>
<dbReference type="InterPro" id="IPR029066">
    <property type="entry name" value="PLP-binding_barrel"/>
</dbReference>
<comment type="caution">
    <text evidence="9">The sequence shown here is derived from an EMBL/GenBank/DDBJ whole genome shotgun (WGS) entry which is preliminary data.</text>
</comment>
<comment type="catalytic activity">
    <reaction evidence="1 5">
        <text>L-alanine = D-alanine</text>
        <dbReference type="Rhea" id="RHEA:20249"/>
        <dbReference type="ChEBI" id="CHEBI:57416"/>
        <dbReference type="ChEBI" id="CHEBI:57972"/>
        <dbReference type="EC" id="5.1.1.1"/>
    </reaction>
</comment>
<dbReference type="PANTHER" id="PTHR30511:SF0">
    <property type="entry name" value="ALANINE RACEMASE, CATABOLIC-RELATED"/>
    <property type="match status" value="1"/>
</dbReference>
<dbReference type="GO" id="GO:0008784">
    <property type="term" value="F:alanine racemase activity"/>
    <property type="evidence" value="ECO:0007669"/>
    <property type="project" value="UniProtKB-UniRule"/>
</dbReference>
<feature type="domain" description="Alanine racemase C-terminal" evidence="8">
    <location>
        <begin position="670"/>
        <end position="794"/>
    </location>
</feature>
<comment type="cofactor">
    <cofactor evidence="2 5 6">
        <name>pyridoxal 5'-phosphate</name>
        <dbReference type="ChEBI" id="CHEBI:597326"/>
    </cofactor>
</comment>
<dbReference type="CDD" id="cd00430">
    <property type="entry name" value="PLPDE_III_AR"/>
    <property type="match status" value="1"/>
</dbReference>
<keyword evidence="3 5" id="KW-0663">Pyridoxal phosphate</keyword>
<dbReference type="SUPFAM" id="SSF53623">
    <property type="entry name" value="MurD-like peptide ligases, catalytic domain"/>
    <property type="match status" value="1"/>
</dbReference>
<dbReference type="InterPro" id="IPR000821">
    <property type="entry name" value="Ala_racemase"/>
</dbReference>
<evidence type="ECO:0000256" key="5">
    <source>
        <dbReference type="HAMAP-Rule" id="MF_01201"/>
    </source>
</evidence>
<dbReference type="Gene3D" id="2.40.37.10">
    <property type="entry name" value="Lyase, Ornithine Decarboxylase, Chain A, domain 1"/>
    <property type="match status" value="1"/>
</dbReference>
<evidence type="ECO:0000313" key="10">
    <source>
        <dbReference type="Proteomes" id="UP001232063"/>
    </source>
</evidence>
<dbReference type="RefSeq" id="WP_314514982.1">
    <property type="nucleotide sequence ID" value="NZ_JASJOU010000010.1"/>
</dbReference>